<sequence>MYKSNQSSPDNWRNVKRSLFYFGVAATIALATQTASAACTYQVDNEWSNGFVASITVKNDTGAAVNNWSVNWQYANNRITNSWNANLSGNNPYTATNVSWNGSIAVGQSISFGFQGTKTGNSAERPQINGTLCGTAPASSSVSSTPVVSSSSSSSSIVVASSSRTSSSSSRTSSSVASNACPSQVENAFQMLAPRIPATIQAEDFDPAGYFDSTAANEGGAYRTDTGVDIKTITNGHAVGWMTAGEWLEYSVYVETEGDYDVIIRSGAVGTGRTLKISQCNTTLMESFQVPSVNNWGEFKTWSAGKVRLKPGYQKIRVTVGATDYLDLDWVHIGPYSGVIDPPTTPTNPNGAIPSDGCGKARSQQNGRHNLNVNGLNRSYILRVPDNYNNQNPYRLIIGYHWLNGDATQVANGGNGSATETPYYGLWNLAQNSTIFIAPEGIDKGWANSGGRDLAFTDAILNQIQSNFCIDKSRIFATGFSYGAGMSNAVACARANVFRGVALYAGAQLSGCDGGTLPIAYFATHGLDDNVLSISQGRSLRDRFVRNNRCTAQNPLEPSRGSGTHICTSYQGCTAGYPVRWCAFDGGHWPSQHDAGQPESWIPQEAWKFISQF</sequence>
<keyword evidence="3" id="KW-0964">Secreted</keyword>
<feature type="chain" id="PRO_5013125648" evidence="13">
    <location>
        <begin position="38"/>
        <end position="613"/>
    </location>
</feature>
<dbReference type="SUPFAM" id="SSF53474">
    <property type="entry name" value="alpha/beta-Hydrolases"/>
    <property type="match status" value="1"/>
</dbReference>
<evidence type="ECO:0000259" key="14">
    <source>
        <dbReference type="PROSITE" id="PS51173"/>
    </source>
</evidence>
<evidence type="ECO:0000256" key="9">
    <source>
        <dbReference type="ARBA" id="ARBA00023295"/>
    </source>
</evidence>
<dbReference type="RefSeq" id="WP_094983857.1">
    <property type="nucleotide sequence ID" value="NZ_NHNI01000001.1"/>
</dbReference>
<dbReference type="PANTHER" id="PTHR38050">
    <property type="match status" value="1"/>
</dbReference>
<keyword evidence="9" id="KW-0326">Glycosidase</keyword>
<dbReference type="SUPFAM" id="SSF49785">
    <property type="entry name" value="Galactose-binding domain-like"/>
    <property type="match status" value="1"/>
</dbReference>
<keyword evidence="17" id="KW-1185">Reference proteome</keyword>
<keyword evidence="10" id="KW-0624">Polysaccharide degradation</keyword>
<dbReference type="InterPro" id="IPR043595">
    <property type="entry name" value="FaeB/C/D"/>
</dbReference>
<keyword evidence="4" id="KW-0858">Xylan degradation</keyword>
<dbReference type="SUPFAM" id="SSF49384">
    <property type="entry name" value="Carbohydrate-binding domain"/>
    <property type="match status" value="1"/>
</dbReference>
<dbReference type="SMART" id="SM00637">
    <property type="entry name" value="CBD_II"/>
    <property type="match status" value="1"/>
</dbReference>
<dbReference type="GO" id="GO:0030600">
    <property type="term" value="F:feruloyl esterase activity"/>
    <property type="evidence" value="ECO:0007669"/>
    <property type="project" value="InterPro"/>
</dbReference>
<proteinExistence type="inferred from homology"/>
<feature type="domain" description="CBM6" evidence="15">
    <location>
        <begin position="198"/>
        <end position="334"/>
    </location>
</feature>
<dbReference type="CDD" id="cd04080">
    <property type="entry name" value="CBM6_cellulase-like"/>
    <property type="match status" value="1"/>
</dbReference>
<evidence type="ECO:0000256" key="1">
    <source>
        <dbReference type="ARBA" id="ARBA00004613"/>
    </source>
</evidence>
<evidence type="ECO:0000256" key="13">
    <source>
        <dbReference type="SAM" id="SignalP"/>
    </source>
</evidence>
<evidence type="ECO:0000313" key="17">
    <source>
        <dbReference type="Proteomes" id="UP000216101"/>
    </source>
</evidence>
<evidence type="ECO:0000259" key="15">
    <source>
        <dbReference type="PROSITE" id="PS51175"/>
    </source>
</evidence>
<dbReference type="PANTHER" id="PTHR38050:SF1">
    <property type="entry name" value="FERULOYL ESTERASE C"/>
    <property type="match status" value="1"/>
</dbReference>
<organism evidence="16 17">
    <name type="scientific">Cellvibrio mixtus</name>
    <dbReference type="NCBI Taxonomy" id="39650"/>
    <lineage>
        <taxon>Bacteria</taxon>
        <taxon>Pseudomonadati</taxon>
        <taxon>Pseudomonadota</taxon>
        <taxon>Gammaproteobacteria</taxon>
        <taxon>Cellvibrionales</taxon>
        <taxon>Cellvibrionaceae</taxon>
        <taxon>Cellvibrio</taxon>
    </lineage>
</organism>
<dbReference type="GO" id="GO:0030247">
    <property type="term" value="F:polysaccharide binding"/>
    <property type="evidence" value="ECO:0007669"/>
    <property type="project" value="UniProtKB-UniRule"/>
</dbReference>
<dbReference type="Pfam" id="PF03422">
    <property type="entry name" value="CBM_6"/>
    <property type="match status" value="1"/>
</dbReference>
<dbReference type="SMART" id="SM00606">
    <property type="entry name" value="CBD_IV"/>
    <property type="match status" value="1"/>
</dbReference>
<keyword evidence="6" id="KW-0378">Hydrolase</keyword>
<gene>
    <name evidence="16" type="ORF">CBP51_03460</name>
</gene>
<evidence type="ECO:0000256" key="7">
    <source>
        <dbReference type="ARBA" id="ARBA00023157"/>
    </source>
</evidence>
<dbReference type="Gene3D" id="3.40.50.1820">
    <property type="entry name" value="alpha/beta hydrolase"/>
    <property type="match status" value="1"/>
</dbReference>
<evidence type="ECO:0000256" key="11">
    <source>
        <dbReference type="ARBA" id="ARBA00025250"/>
    </source>
</evidence>
<evidence type="ECO:0000256" key="4">
    <source>
        <dbReference type="ARBA" id="ARBA00022651"/>
    </source>
</evidence>
<dbReference type="InterPro" id="IPR008979">
    <property type="entry name" value="Galactose-bd-like_sf"/>
</dbReference>
<keyword evidence="5 13" id="KW-0732">Signal</keyword>
<evidence type="ECO:0000256" key="8">
    <source>
        <dbReference type="ARBA" id="ARBA00023277"/>
    </source>
</evidence>
<dbReference type="Gene3D" id="2.60.120.260">
    <property type="entry name" value="Galactose-binding domain-like"/>
    <property type="match status" value="1"/>
</dbReference>
<feature type="region of interest" description="Disordered" evidence="12">
    <location>
        <begin position="118"/>
        <end position="151"/>
    </location>
</feature>
<dbReference type="GO" id="GO:0004553">
    <property type="term" value="F:hydrolase activity, hydrolyzing O-glycosyl compounds"/>
    <property type="evidence" value="ECO:0007669"/>
    <property type="project" value="InterPro"/>
</dbReference>
<evidence type="ECO:0000256" key="6">
    <source>
        <dbReference type="ARBA" id="ARBA00022801"/>
    </source>
</evidence>
<dbReference type="InterPro" id="IPR012291">
    <property type="entry name" value="CBM2_carb-bd_dom_sf"/>
</dbReference>
<protein>
    <submittedName>
        <fullName evidence="16">Uncharacterized protein</fullName>
    </submittedName>
</protein>
<comment type="similarity">
    <text evidence="2">Belongs to the faeC family.</text>
</comment>
<dbReference type="PROSITE" id="PS00561">
    <property type="entry name" value="CBM2_A"/>
    <property type="match status" value="1"/>
</dbReference>
<dbReference type="EMBL" id="NHNI01000001">
    <property type="protein sequence ID" value="OZY86101.1"/>
    <property type="molecule type" value="Genomic_DNA"/>
</dbReference>
<comment type="subcellular location">
    <subcellularLocation>
        <location evidence="1">Secreted</location>
    </subcellularLocation>
</comment>
<evidence type="ECO:0000256" key="12">
    <source>
        <dbReference type="SAM" id="MobiDB-lite"/>
    </source>
</evidence>
<feature type="domain" description="CBM2" evidence="14">
    <location>
        <begin position="32"/>
        <end position="136"/>
    </location>
</feature>
<feature type="compositionally biased region" description="Low complexity" evidence="12">
    <location>
        <begin position="135"/>
        <end position="151"/>
    </location>
</feature>
<dbReference type="InterPro" id="IPR029058">
    <property type="entry name" value="AB_hydrolase_fold"/>
</dbReference>
<dbReference type="GO" id="GO:0045493">
    <property type="term" value="P:xylan catabolic process"/>
    <property type="evidence" value="ECO:0007669"/>
    <property type="project" value="UniProtKB-KW"/>
</dbReference>
<dbReference type="Gene3D" id="2.60.40.290">
    <property type="match status" value="1"/>
</dbReference>
<feature type="signal peptide" evidence="13">
    <location>
        <begin position="1"/>
        <end position="37"/>
    </location>
</feature>
<dbReference type="GO" id="GO:0005576">
    <property type="term" value="C:extracellular region"/>
    <property type="evidence" value="ECO:0007669"/>
    <property type="project" value="UniProtKB-SubCell"/>
</dbReference>
<dbReference type="InterPro" id="IPR006584">
    <property type="entry name" value="Cellulose-bd_IV"/>
</dbReference>
<dbReference type="PROSITE" id="PS51175">
    <property type="entry name" value="CBM6"/>
    <property type="match status" value="1"/>
</dbReference>
<name>A0A266Q9R4_9GAMM</name>
<feature type="compositionally biased region" description="Polar residues" evidence="12">
    <location>
        <begin position="118"/>
        <end position="132"/>
    </location>
</feature>
<keyword evidence="8" id="KW-0119">Carbohydrate metabolism</keyword>
<dbReference type="InterPro" id="IPR005084">
    <property type="entry name" value="CBM6"/>
</dbReference>
<dbReference type="ESTHER" id="9gamm-a0a1u9n9u7">
    <property type="family name" value="FaeC"/>
</dbReference>
<dbReference type="AlphaFoldDB" id="A0A266Q9R4"/>
<dbReference type="Pfam" id="PF00553">
    <property type="entry name" value="CBM_2"/>
    <property type="match status" value="1"/>
</dbReference>
<accession>A0A266Q9R4</accession>
<keyword evidence="7" id="KW-1015">Disulfide bond</keyword>
<dbReference type="InterPro" id="IPR001919">
    <property type="entry name" value="CBD2"/>
</dbReference>
<reference evidence="17" key="1">
    <citation type="submission" date="2017-05" db="EMBL/GenBank/DDBJ databases">
        <authorList>
            <person name="Barney B.M."/>
        </authorList>
    </citation>
    <scope>NUCLEOTIDE SEQUENCE [LARGE SCALE GENOMIC DNA]</scope>
    <source>
        <strain evidence="17">PSBB022</strain>
    </source>
</reference>
<evidence type="ECO:0000256" key="5">
    <source>
        <dbReference type="ARBA" id="ARBA00022729"/>
    </source>
</evidence>
<dbReference type="PROSITE" id="PS51173">
    <property type="entry name" value="CBM2"/>
    <property type="match status" value="1"/>
</dbReference>
<evidence type="ECO:0000256" key="3">
    <source>
        <dbReference type="ARBA" id="ARBA00022525"/>
    </source>
</evidence>
<dbReference type="InterPro" id="IPR008965">
    <property type="entry name" value="CBM2/CBM3_carb-bd_dom_sf"/>
</dbReference>
<evidence type="ECO:0000256" key="10">
    <source>
        <dbReference type="ARBA" id="ARBA00023326"/>
    </source>
</evidence>
<dbReference type="InterPro" id="IPR018366">
    <property type="entry name" value="CBM2_CS"/>
</dbReference>
<comment type="caution">
    <text evidence="16">The sequence shown here is derived from an EMBL/GenBank/DDBJ whole genome shotgun (WGS) entry which is preliminary data.</text>
</comment>
<evidence type="ECO:0000313" key="16">
    <source>
        <dbReference type="EMBL" id="OZY86101.1"/>
    </source>
</evidence>
<dbReference type="Proteomes" id="UP000216101">
    <property type="component" value="Unassembled WGS sequence"/>
</dbReference>
<evidence type="ECO:0000256" key="2">
    <source>
        <dbReference type="ARBA" id="ARBA00010278"/>
    </source>
</evidence>
<comment type="function">
    <text evidence="11">Involved in degradation of plant cell walls. Hydrolyzes the feruloyl-arabinose ester bond in arabinoxylans, and the feruloyl-galactose ester bond in pectin. Active against paranitrophenyl-acetate, methyl ferulate and wheat arabinoxylan.</text>
</comment>